<accession>A0A1R3L5G4</accession>
<gene>
    <name evidence="1" type="ORF">A4U43_UnF10600</name>
</gene>
<dbReference type="Gramene" id="ONK54845">
    <property type="protein sequence ID" value="ONK54845"/>
    <property type="gene ID" value="A4U43_UnF10600"/>
</dbReference>
<reference evidence="2" key="1">
    <citation type="journal article" date="2017" name="Nat. Commun.">
        <title>The asparagus genome sheds light on the origin and evolution of a young Y chromosome.</title>
        <authorList>
            <person name="Harkess A."/>
            <person name="Zhou J."/>
            <person name="Xu C."/>
            <person name="Bowers J.E."/>
            <person name="Van der Hulst R."/>
            <person name="Ayyampalayam S."/>
            <person name="Mercati F."/>
            <person name="Riccardi P."/>
            <person name="McKain M.R."/>
            <person name="Kakrana A."/>
            <person name="Tang H."/>
            <person name="Ray J."/>
            <person name="Groenendijk J."/>
            <person name="Arikit S."/>
            <person name="Mathioni S.M."/>
            <person name="Nakano M."/>
            <person name="Shan H."/>
            <person name="Telgmann-Rauber A."/>
            <person name="Kanno A."/>
            <person name="Yue Z."/>
            <person name="Chen H."/>
            <person name="Li W."/>
            <person name="Chen Y."/>
            <person name="Xu X."/>
            <person name="Zhang Y."/>
            <person name="Luo S."/>
            <person name="Chen H."/>
            <person name="Gao J."/>
            <person name="Mao Z."/>
            <person name="Pires J.C."/>
            <person name="Luo M."/>
            <person name="Kudrna D."/>
            <person name="Wing R.A."/>
            <person name="Meyers B.C."/>
            <person name="Yi K."/>
            <person name="Kong H."/>
            <person name="Lavrijsen P."/>
            <person name="Sunseri F."/>
            <person name="Falavigna A."/>
            <person name="Ye Y."/>
            <person name="Leebens-Mack J.H."/>
            <person name="Chen G."/>
        </authorList>
    </citation>
    <scope>NUCLEOTIDE SEQUENCE [LARGE SCALE GENOMIC DNA]</scope>
    <source>
        <strain evidence="2">cv. DH0086</strain>
    </source>
</reference>
<dbReference type="AlphaFoldDB" id="A0A1R3L5G4"/>
<proteinExistence type="predicted"/>
<dbReference type="EMBL" id="KV864072">
    <property type="protein sequence ID" value="ONK54845.1"/>
    <property type="molecule type" value="Genomic_DNA"/>
</dbReference>
<protein>
    <submittedName>
        <fullName evidence="1">Uncharacterized protein</fullName>
    </submittedName>
</protein>
<evidence type="ECO:0000313" key="2">
    <source>
        <dbReference type="Proteomes" id="UP000243459"/>
    </source>
</evidence>
<dbReference type="Proteomes" id="UP000243459">
    <property type="component" value="Unassembled WGS sequence"/>
</dbReference>
<evidence type="ECO:0000313" key="1">
    <source>
        <dbReference type="EMBL" id="ONK54845.1"/>
    </source>
</evidence>
<sequence>MVFNGYEPGEGSMRKFVEGFCGDREWDVMVEVFCRLSKGGRGVFDGWGLVINSVLKERAKLEKAPGSGELVVIGADAAKPYLVLGIISADGKKLRHKVDLKLNRSIICHDTSVTNMYNI</sequence>
<organism evidence="1 2">
    <name type="scientific">Asparagus officinalis</name>
    <name type="common">Garden asparagus</name>
    <dbReference type="NCBI Taxonomy" id="4686"/>
    <lineage>
        <taxon>Eukaryota</taxon>
        <taxon>Viridiplantae</taxon>
        <taxon>Streptophyta</taxon>
        <taxon>Embryophyta</taxon>
        <taxon>Tracheophyta</taxon>
        <taxon>Spermatophyta</taxon>
        <taxon>Magnoliopsida</taxon>
        <taxon>Liliopsida</taxon>
        <taxon>Asparagales</taxon>
        <taxon>Asparagaceae</taxon>
        <taxon>Asparagoideae</taxon>
        <taxon>Asparagus</taxon>
    </lineage>
</organism>
<keyword evidence="2" id="KW-1185">Reference proteome</keyword>
<name>A0A1R3L5G4_ASPOF</name>